<name>W8L8B1_9GAMM</name>
<dbReference type="AlphaFoldDB" id="W8L8B1"/>
<organism evidence="2 3">
    <name type="scientific">Ectothiorhodospira haloalkaliphila</name>
    <dbReference type="NCBI Taxonomy" id="421628"/>
    <lineage>
        <taxon>Bacteria</taxon>
        <taxon>Pseudomonadati</taxon>
        <taxon>Pseudomonadota</taxon>
        <taxon>Gammaproteobacteria</taxon>
        <taxon>Chromatiales</taxon>
        <taxon>Ectothiorhodospiraceae</taxon>
        <taxon>Ectothiorhodospira</taxon>
    </lineage>
</organism>
<dbReference type="InterPro" id="IPR035985">
    <property type="entry name" value="Ubiquitin-activating_enz"/>
</dbReference>
<dbReference type="InterPro" id="IPR000594">
    <property type="entry name" value="ThiF_NAD_FAD-bd"/>
</dbReference>
<dbReference type="PANTHER" id="PTHR43267">
    <property type="entry name" value="TRNA THREONYLCARBAMOYLADENOSINE DEHYDRATASE"/>
    <property type="match status" value="1"/>
</dbReference>
<evidence type="ECO:0000313" key="3">
    <source>
        <dbReference type="Proteomes" id="UP000019442"/>
    </source>
</evidence>
<dbReference type="PATRIC" id="fig|1354791.3.peg.132"/>
<dbReference type="GO" id="GO:0061504">
    <property type="term" value="P:cyclic threonylcarbamoyladenosine biosynthetic process"/>
    <property type="evidence" value="ECO:0007669"/>
    <property type="project" value="TreeGrafter"/>
</dbReference>
<gene>
    <name evidence="2" type="ORF">M911_13940</name>
</gene>
<dbReference type="InterPro" id="IPR045886">
    <property type="entry name" value="ThiF/MoeB/HesA"/>
</dbReference>
<sequence>MSTQDFDYAHAFSRNLGWVTEAEQILLRNKRIAIAGMGGVGGTHLLTLTRLGVGAFNLADLDTFEQPNFNRQAGAMMNTVERSKAEVLAEMARDINPSLDLTVFGEGIHADNLDAFLKDVDLFVDGLDFFAPEIRARVFARCHDLGIPAITAGPIGMGTAYLIFTPDGMSFEDYFRMSGLPEKYQYVNFLVGLTPSAPHRRYLVDPSRLSLGERRGPSTMMACQLCAGVTGTEALKILLQRGPVYPAPYYHLFDAYRMRYRRGRLFWGNRGPLQSLKCRLGYRQVDRMLAETPTPEADAAVPSTPIHQIIDQARWAPSGDNTQPWRFEIHDEKHFTIHGHDTRDHVVYDLRGHASQIALGGLLETLEIAASAQGMACDIQRRSGMPENHPTFDVQVSKARVEPDPLAPFIPARTTQRRPMKRRPLLDAHRDALNASMGPDYHVVWVEQPAQRRRMARLLWDNAQIRLTTPEAYPVHSSIIDWDAQYSMERIPDQALGMDPLGLKMMRWALGSWQRVKFLNKYLGGTLLPRLQMDLLPALNCAGHFVIVANKPLKTLDDYVAGGRAMQRFWLTSTKLGLQFQPEMTPLIFASYVREQVDFSDEQRSIQRAIRLSRDLQGLLGEQTVEQGVFMGRVGYGPTPAARSIRLPLARLLKGSGQGR</sequence>
<dbReference type="Proteomes" id="UP000019442">
    <property type="component" value="Chromosome"/>
</dbReference>
<dbReference type="SUPFAM" id="SSF55469">
    <property type="entry name" value="FMN-dependent nitroreductase-like"/>
    <property type="match status" value="1"/>
</dbReference>
<dbReference type="CDD" id="cd01483">
    <property type="entry name" value="E1_enzyme_family"/>
    <property type="match status" value="1"/>
</dbReference>
<proteinExistence type="predicted"/>
<dbReference type="Pfam" id="PF00899">
    <property type="entry name" value="ThiF"/>
    <property type="match status" value="1"/>
</dbReference>
<dbReference type="OrthoDB" id="272552at2"/>
<accession>W8L8B1</accession>
<feature type="domain" description="THIF-type NAD/FAD binding fold" evidence="1">
    <location>
        <begin position="13"/>
        <end position="262"/>
    </location>
</feature>
<dbReference type="GO" id="GO:0008641">
    <property type="term" value="F:ubiquitin-like modifier activating enzyme activity"/>
    <property type="evidence" value="ECO:0007669"/>
    <property type="project" value="InterPro"/>
</dbReference>
<dbReference type="HOGENOM" id="CLU_020676_0_0_6"/>
<reference evidence="2 3" key="1">
    <citation type="journal article" date="2014" name="J Genomics">
        <title>Draft Genome Sequence of the Extremely Halophilic Phototrophic Purple Sulfur Bacterium Halorhodospira halochloris.</title>
        <authorList>
            <person name="Singh K.S."/>
            <person name="Kirksey J."/>
            <person name="Hoff W.D."/>
            <person name="Deole R."/>
        </authorList>
    </citation>
    <scope>NUCLEOTIDE SEQUENCE [LARGE SCALE GENOMIC DNA]</scope>
    <source>
        <strain evidence="2 3">A</strain>
    </source>
</reference>
<keyword evidence="3" id="KW-1185">Reference proteome</keyword>
<dbReference type="Gene3D" id="3.40.109.10">
    <property type="entry name" value="NADH Oxidase"/>
    <property type="match status" value="2"/>
</dbReference>
<dbReference type="PANTHER" id="PTHR43267:SF1">
    <property type="entry name" value="TRNA THREONYLCARBAMOYLADENOSINE DEHYDRATASE"/>
    <property type="match status" value="1"/>
</dbReference>
<reference evidence="3" key="2">
    <citation type="submission" date="2014-02" db="EMBL/GenBank/DDBJ databases">
        <title>Draft Genome Sequence of extremely halophilic bacteria Halorhodospira halochloris.</title>
        <authorList>
            <person name="Singh K.S."/>
        </authorList>
    </citation>
    <scope>NUCLEOTIDE SEQUENCE [LARGE SCALE GENOMIC DNA]</scope>
    <source>
        <strain evidence="3">A</strain>
    </source>
</reference>
<dbReference type="NCBIfam" id="NF006077">
    <property type="entry name" value="PRK08223.1"/>
    <property type="match status" value="1"/>
</dbReference>
<dbReference type="GO" id="GO:0016491">
    <property type="term" value="F:oxidoreductase activity"/>
    <property type="evidence" value="ECO:0007669"/>
    <property type="project" value="InterPro"/>
</dbReference>
<dbReference type="KEGG" id="hhc:M911_13940"/>
<dbReference type="EMBL" id="CP007268">
    <property type="protein sequence ID" value="AHK80070.1"/>
    <property type="molecule type" value="Genomic_DNA"/>
</dbReference>
<dbReference type="SUPFAM" id="SSF69572">
    <property type="entry name" value="Activating enzymes of the ubiquitin-like proteins"/>
    <property type="match status" value="1"/>
</dbReference>
<dbReference type="GO" id="GO:0061503">
    <property type="term" value="F:tRNA threonylcarbamoyladenosine dehydratase"/>
    <property type="evidence" value="ECO:0007669"/>
    <property type="project" value="TreeGrafter"/>
</dbReference>
<evidence type="ECO:0000313" key="2">
    <source>
        <dbReference type="EMBL" id="AHK80070.1"/>
    </source>
</evidence>
<dbReference type="InterPro" id="IPR000415">
    <property type="entry name" value="Nitroreductase-like"/>
</dbReference>
<dbReference type="Gene3D" id="3.40.50.720">
    <property type="entry name" value="NAD(P)-binding Rossmann-like Domain"/>
    <property type="match status" value="1"/>
</dbReference>
<protein>
    <submittedName>
        <fullName evidence="2">Thiamine biosynthesis protein ThiF</fullName>
    </submittedName>
</protein>
<evidence type="ECO:0000259" key="1">
    <source>
        <dbReference type="Pfam" id="PF00899"/>
    </source>
</evidence>